<feature type="signal peptide" evidence="3">
    <location>
        <begin position="1"/>
        <end position="15"/>
    </location>
</feature>
<reference evidence="5" key="1">
    <citation type="journal article" date="2008" name="Nat. Genet.">
        <title>The Pristionchus pacificus genome provides a unique perspective on nematode lifestyle and parasitism.</title>
        <authorList>
            <person name="Dieterich C."/>
            <person name="Clifton S.W."/>
            <person name="Schuster L.N."/>
            <person name="Chinwalla A."/>
            <person name="Delehaunty K."/>
            <person name="Dinkelacker I."/>
            <person name="Fulton L."/>
            <person name="Fulton R."/>
            <person name="Godfrey J."/>
            <person name="Minx P."/>
            <person name="Mitreva M."/>
            <person name="Roeseler W."/>
            <person name="Tian H."/>
            <person name="Witte H."/>
            <person name="Yang S.P."/>
            <person name="Wilson R.K."/>
            <person name="Sommer R.J."/>
        </authorList>
    </citation>
    <scope>NUCLEOTIDE SEQUENCE [LARGE SCALE GENOMIC DNA]</scope>
    <source>
        <strain evidence="5">PS312</strain>
    </source>
</reference>
<dbReference type="AlphaFoldDB" id="A0A2A6BLB0"/>
<feature type="region of interest" description="Disordered" evidence="1">
    <location>
        <begin position="112"/>
        <end position="140"/>
    </location>
</feature>
<accession>A0A8R1U7U8</accession>
<protein>
    <submittedName>
        <fullName evidence="4">Uncharacterized protein</fullName>
    </submittedName>
</protein>
<organism evidence="4 5">
    <name type="scientific">Pristionchus pacificus</name>
    <name type="common">Parasitic nematode worm</name>
    <dbReference type="NCBI Taxonomy" id="54126"/>
    <lineage>
        <taxon>Eukaryota</taxon>
        <taxon>Metazoa</taxon>
        <taxon>Ecdysozoa</taxon>
        <taxon>Nematoda</taxon>
        <taxon>Chromadorea</taxon>
        <taxon>Rhabditida</taxon>
        <taxon>Rhabditina</taxon>
        <taxon>Diplogasteromorpha</taxon>
        <taxon>Diplogasteroidea</taxon>
        <taxon>Neodiplogasteridae</taxon>
        <taxon>Pristionchus</taxon>
    </lineage>
</organism>
<dbReference type="EnsemblMetazoa" id="PPA10583.1">
    <property type="protein sequence ID" value="PPA10583.1"/>
    <property type="gene ID" value="WBGene00100137"/>
</dbReference>
<sequence>MPLLYLLLLSRLVYGGRNESVDPVLSRLVYGGSESVDPVKTTDDNSTIPGNGTSNATVIQCDDEGFFSTYAICAPGKCCSNIPFGITGTIALLTIGVMILSFAVLRKSRGATSAAPKDPTADTNCGKEEKKEKNCEAEKEESLTSQQLAVAAASQSRPIYPAV</sequence>
<feature type="transmembrane region" description="Helical" evidence="2">
    <location>
        <begin position="82"/>
        <end position="105"/>
    </location>
</feature>
<accession>A0A2A6BLB0</accession>
<proteinExistence type="predicted"/>
<keyword evidence="5" id="KW-1185">Reference proteome</keyword>
<evidence type="ECO:0000313" key="5">
    <source>
        <dbReference type="Proteomes" id="UP000005239"/>
    </source>
</evidence>
<evidence type="ECO:0000256" key="1">
    <source>
        <dbReference type="SAM" id="MobiDB-lite"/>
    </source>
</evidence>
<dbReference type="Proteomes" id="UP000005239">
    <property type="component" value="Unassembled WGS sequence"/>
</dbReference>
<name>A0A2A6BLB0_PRIPA</name>
<feature type="compositionally biased region" description="Basic and acidic residues" evidence="1">
    <location>
        <begin position="125"/>
        <end position="140"/>
    </location>
</feature>
<keyword evidence="3" id="KW-0732">Signal</keyword>
<keyword evidence="2" id="KW-0472">Membrane</keyword>
<keyword evidence="2" id="KW-1133">Transmembrane helix</keyword>
<gene>
    <name evidence="4" type="primary">WBGene00100137</name>
</gene>
<keyword evidence="2" id="KW-0812">Transmembrane</keyword>
<feature type="chain" id="PRO_5043926839" evidence="3">
    <location>
        <begin position="16"/>
        <end position="163"/>
    </location>
</feature>
<evidence type="ECO:0000256" key="3">
    <source>
        <dbReference type="SAM" id="SignalP"/>
    </source>
</evidence>
<evidence type="ECO:0000313" key="4">
    <source>
        <dbReference type="EnsemblMetazoa" id="PPA10583.1"/>
    </source>
</evidence>
<reference evidence="4" key="2">
    <citation type="submission" date="2022-06" db="UniProtKB">
        <authorList>
            <consortium name="EnsemblMetazoa"/>
        </authorList>
    </citation>
    <scope>IDENTIFICATION</scope>
    <source>
        <strain evidence="4">PS312</strain>
    </source>
</reference>
<evidence type="ECO:0000256" key="2">
    <source>
        <dbReference type="SAM" id="Phobius"/>
    </source>
</evidence>